<dbReference type="EMBL" id="CP117692">
    <property type="protein sequence ID" value="WDC82499.1"/>
    <property type="molecule type" value="Genomic_DNA"/>
</dbReference>
<organism evidence="1 2">
    <name type="scientific">Ligilactobacillus ruminis</name>
    <dbReference type="NCBI Taxonomy" id="1623"/>
    <lineage>
        <taxon>Bacteria</taxon>
        <taxon>Bacillati</taxon>
        <taxon>Bacillota</taxon>
        <taxon>Bacilli</taxon>
        <taxon>Lactobacillales</taxon>
        <taxon>Lactobacillaceae</taxon>
        <taxon>Ligilactobacillus</taxon>
    </lineage>
</organism>
<dbReference type="AlphaFoldDB" id="A0AAQ3AU06"/>
<name>A0AAQ3AU06_9LACO</name>
<sequence length="65" mass="7403">MKLTTEQLKLLRRRKGELNTTILALAENIGIGRISLSNALKGQSINKKNVERINDWLIKQSLKDD</sequence>
<dbReference type="RefSeq" id="WP_273745273.1">
    <property type="nucleotide sequence ID" value="NZ_CP117692.1"/>
</dbReference>
<protein>
    <submittedName>
        <fullName evidence="1">XRE family transcriptional regulator</fullName>
    </submittedName>
</protein>
<gene>
    <name evidence="1" type="ORF">PSR59_02375</name>
</gene>
<evidence type="ECO:0000313" key="1">
    <source>
        <dbReference type="EMBL" id="WDC82499.1"/>
    </source>
</evidence>
<accession>A0AAQ3AU06</accession>
<proteinExistence type="predicted"/>
<reference evidence="1" key="1">
    <citation type="submission" date="2023-02" db="EMBL/GenBank/DDBJ databases">
        <title>Complete genome sequence of Lactobacillus ruminis CACC888 isolated from Pig feces.</title>
        <authorList>
            <person name="Park S."/>
            <person name="Park M.A."/>
            <person name="Kim D.-H."/>
            <person name="Kim Y."/>
        </authorList>
    </citation>
    <scope>NUCLEOTIDE SEQUENCE</scope>
    <source>
        <strain evidence="1">CACC888</strain>
    </source>
</reference>
<evidence type="ECO:0000313" key="2">
    <source>
        <dbReference type="Proteomes" id="UP001222683"/>
    </source>
</evidence>
<dbReference type="Proteomes" id="UP001222683">
    <property type="component" value="Chromosome"/>
</dbReference>